<keyword evidence="2" id="KW-1185">Reference proteome</keyword>
<evidence type="ECO:0000313" key="2">
    <source>
        <dbReference type="Proteomes" id="UP001294444"/>
    </source>
</evidence>
<proteinExistence type="predicted"/>
<reference evidence="1" key="1">
    <citation type="submission" date="2023-10" db="EMBL/GenBank/DDBJ databases">
        <authorList>
            <person name="Guldener U."/>
        </authorList>
    </citation>
    <scope>NUCLEOTIDE SEQUENCE</scope>
    <source>
        <strain evidence="1">Mp4</strain>
    </source>
</reference>
<evidence type="ECO:0000313" key="1">
    <source>
        <dbReference type="EMBL" id="SNX84852.1"/>
    </source>
</evidence>
<organism evidence="1 2">
    <name type="scientific">Melanopsichium pennsylvanicum</name>
    <dbReference type="NCBI Taxonomy" id="63383"/>
    <lineage>
        <taxon>Eukaryota</taxon>
        <taxon>Fungi</taxon>
        <taxon>Dikarya</taxon>
        <taxon>Basidiomycota</taxon>
        <taxon>Ustilaginomycotina</taxon>
        <taxon>Ustilaginomycetes</taxon>
        <taxon>Ustilaginales</taxon>
        <taxon>Ustilaginaceae</taxon>
        <taxon>Melanopsichium</taxon>
    </lineage>
</organism>
<accession>A0AAJ4XN24</accession>
<name>A0AAJ4XN24_9BASI</name>
<gene>
    <name evidence="1" type="ORF">MEPE_03561</name>
</gene>
<sequence length="161" mass="17584">MNSGCQQNQVCHPSWLKPAAEALCTLRTETRDANVEHIDDANNKTVQIQKGKAETMSEKHSERGLSCIVIEAILPEKCSGLGLLRFAVTPQAIVLLHASQKKGLDCNCFSPYSKPILLREGLERALKFATPPSLHPSPSSIQIFGILRSLAVSLCLPCIHN</sequence>
<comment type="caution">
    <text evidence="1">The sequence shown here is derived from an EMBL/GenBank/DDBJ whole genome shotgun (WGS) entry which is preliminary data.</text>
</comment>
<dbReference type="Proteomes" id="UP001294444">
    <property type="component" value="Unassembled WGS sequence"/>
</dbReference>
<dbReference type="EMBL" id="OAPG01000008">
    <property type="protein sequence ID" value="SNX84852.1"/>
    <property type="molecule type" value="Genomic_DNA"/>
</dbReference>
<protein>
    <submittedName>
        <fullName evidence="1">Uncharacterized protein</fullName>
    </submittedName>
</protein>
<dbReference type="AlphaFoldDB" id="A0AAJ4XN24"/>